<protein>
    <recommendedName>
        <fullName evidence="1">AB hydrolase-1 domain-containing protein</fullName>
    </recommendedName>
</protein>
<accession>A0A8J2J1B2</accession>
<evidence type="ECO:0000259" key="1">
    <source>
        <dbReference type="Pfam" id="PF00561"/>
    </source>
</evidence>
<dbReference type="PANTHER" id="PTHR46331">
    <property type="entry name" value="VALACYCLOVIR HYDROLASE"/>
    <property type="match status" value="1"/>
</dbReference>
<sequence length="260" mass="29519">MPKTNVDGVKINYRIVGDGPHTVLCLPGFLGTIDLDFQPFFDKADKTKFRWVCWDPPGYGDSRPPPREFTRNFWENDAELVWKLMQKLGIKTYSVFGWSQGGATGMILAANNPESVQKLITLGAEYAIDKNSVRVYSAMKGIDFWPEDKLKKQLKYYDQNYLKRMTEEMFDVAVEINTNNGGDFLRNTPSLIKCPVLIMHGTEDTTSPVENAHKFHSKIKNSELKIFPTGKHDLHLTQTQEAVEIKSTDGCMNYVGQTVP</sequence>
<evidence type="ECO:0000313" key="2">
    <source>
        <dbReference type="EMBL" id="CAG7657570.1"/>
    </source>
</evidence>
<name>A0A8J2J1B2_9HEXA</name>
<dbReference type="Pfam" id="PF00561">
    <property type="entry name" value="Abhydrolase_1"/>
    <property type="match status" value="1"/>
</dbReference>
<gene>
    <name evidence="2" type="ORF">AFUS01_LOCUS986</name>
</gene>
<dbReference type="EMBL" id="CAJVCH010005393">
    <property type="protein sequence ID" value="CAG7657570.1"/>
    <property type="molecule type" value="Genomic_DNA"/>
</dbReference>
<evidence type="ECO:0000313" key="3">
    <source>
        <dbReference type="Proteomes" id="UP000708208"/>
    </source>
</evidence>
<keyword evidence="3" id="KW-1185">Reference proteome</keyword>
<proteinExistence type="predicted"/>
<organism evidence="2 3">
    <name type="scientific">Allacma fusca</name>
    <dbReference type="NCBI Taxonomy" id="39272"/>
    <lineage>
        <taxon>Eukaryota</taxon>
        <taxon>Metazoa</taxon>
        <taxon>Ecdysozoa</taxon>
        <taxon>Arthropoda</taxon>
        <taxon>Hexapoda</taxon>
        <taxon>Collembola</taxon>
        <taxon>Symphypleona</taxon>
        <taxon>Sminthuridae</taxon>
        <taxon>Allacma</taxon>
    </lineage>
</organism>
<comment type="caution">
    <text evidence="2">The sequence shown here is derived from an EMBL/GenBank/DDBJ whole genome shotgun (WGS) entry which is preliminary data.</text>
</comment>
<feature type="domain" description="AB hydrolase-1" evidence="1">
    <location>
        <begin position="22"/>
        <end position="124"/>
    </location>
</feature>
<dbReference type="GO" id="GO:0017171">
    <property type="term" value="F:serine hydrolase activity"/>
    <property type="evidence" value="ECO:0007669"/>
    <property type="project" value="TreeGrafter"/>
</dbReference>
<dbReference type="AlphaFoldDB" id="A0A8J2J1B2"/>
<reference evidence="2" key="1">
    <citation type="submission" date="2021-06" db="EMBL/GenBank/DDBJ databases">
        <authorList>
            <person name="Hodson N. C."/>
            <person name="Mongue J. A."/>
            <person name="Jaron S. K."/>
        </authorList>
    </citation>
    <scope>NUCLEOTIDE SEQUENCE</scope>
</reference>
<dbReference type="Proteomes" id="UP000708208">
    <property type="component" value="Unassembled WGS sequence"/>
</dbReference>
<dbReference type="PANTHER" id="PTHR46331:SF2">
    <property type="entry name" value="VALACYCLOVIR HYDROLASE"/>
    <property type="match status" value="1"/>
</dbReference>
<dbReference type="InterPro" id="IPR000073">
    <property type="entry name" value="AB_hydrolase_1"/>
</dbReference>
<dbReference type="OrthoDB" id="19657at2759"/>